<dbReference type="HOGENOM" id="CLU_2097469_0_0_1"/>
<protein>
    <submittedName>
        <fullName evidence="1">Uncharacterized protein</fullName>
    </submittedName>
</protein>
<dbReference type="VEuPathDB" id="MicrosporidiaDB:NEQG_00637"/>
<dbReference type="EMBL" id="GL870877">
    <property type="protein sequence ID" value="EIJ88818.1"/>
    <property type="molecule type" value="Genomic_DNA"/>
</dbReference>
<dbReference type="InParanoid" id="I3EHX1"/>
<dbReference type="OMA" id="SKVHCKY"/>
<keyword evidence="2" id="KW-1185">Reference proteome</keyword>
<organism evidence="1 2">
    <name type="scientific">Nematocida parisii (strain ERTm3)</name>
    <name type="common">Nematode killer fungus</name>
    <dbReference type="NCBI Taxonomy" id="935791"/>
    <lineage>
        <taxon>Eukaryota</taxon>
        <taxon>Fungi</taxon>
        <taxon>Fungi incertae sedis</taxon>
        <taxon>Microsporidia</taxon>
        <taxon>Nematocida</taxon>
    </lineage>
</organism>
<reference evidence="1" key="1">
    <citation type="submission" date="2011-01" db="EMBL/GenBank/DDBJ databases">
        <title>The Genome Sequence of Nematocida parisii strain ERTm3.</title>
        <authorList>
            <consortium name="The Broad Institute Genome Sequencing Platform"/>
            <consortium name="The Broad Institute Genome Sequencing Center for Infectious Disease"/>
            <person name="Cuomo C."/>
            <person name="Troemel E."/>
            <person name="Young S.K."/>
            <person name="Zeng Q."/>
            <person name="Gargeya S."/>
            <person name="Fitzgerald M."/>
            <person name="Haas B."/>
            <person name="Abouelleil A."/>
            <person name="Alvarado L."/>
            <person name="Arachchi H.M."/>
            <person name="Berlin A."/>
            <person name="Chapman S.B."/>
            <person name="Gearin G."/>
            <person name="Goldberg J."/>
            <person name="Griggs A."/>
            <person name="Gujja S."/>
            <person name="Hansen M."/>
            <person name="Heiman D."/>
            <person name="Howarth C."/>
            <person name="Larimer J."/>
            <person name="Lui A."/>
            <person name="MacDonald P.J.P."/>
            <person name="McCowen C."/>
            <person name="Montmayeur A."/>
            <person name="Murphy C."/>
            <person name="Neiman D."/>
            <person name="Pearson M."/>
            <person name="Priest M."/>
            <person name="Roberts A."/>
            <person name="Saif S."/>
            <person name="Shea T."/>
            <person name="Sisk P."/>
            <person name="Stolte C."/>
            <person name="Sykes S."/>
            <person name="Wortman J."/>
            <person name="Nusbaum C."/>
            <person name="Birren B."/>
        </authorList>
    </citation>
    <scope>NUCLEOTIDE SEQUENCE</scope>
    <source>
        <strain evidence="1">ERTm3</strain>
    </source>
</reference>
<sequence>MNHIIEELKSVKKAAESRTNTLNRSKISKRMKYDILLQILEDSLSKVHCKYMLDITNSIMCNAPINKILHTELTRTLELFEKTKKEVLKTIKRTGKDPITDDYIGQVVDILQYTVE</sequence>
<accession>I3EHX1</accession>
<dbReference type="Proteomes" id="UP000002872">
    <property type="component" value="Unassembled WGS sequence"/>
</dbReference>
<dbReference type="AlphaFoldDB" id="I3EHX1"/>
<dbReference type="OrthoDB" id="2187186at2759"/>
<gene>
    <name evidence="1" type="ORF">NEQG_00637</name>
</gene>
<name>I3EHX1_NEMP3</name>
<evidence type="ECO:0000313" key="2">
    <source>
        <dbReference type="Proteomes" id="UP000002872"/>
    </source>
</evidence>
<proteinExistence type="predicted"/>
<evidence type="ECO:0000313" key="1">
    <source>
        <dbReference type="EMBL" id="EIJ88818.1"/>
    </source>
</evidence>